<dbReference type="AlphaFoldDB" id="A0AAV0R7X2"/>
<proteinExistence type="predicted"/>
<organism evidence="1 2">
    <name type="scientific">Linum tenue</name>
    <dbReference type="NCBI Taxonomy" id="586396"/>
    <lineage>
        <taxon>Eukaryota</taxon>
        <taxon>Viridiplantae</taxon>
        <taxon>Streptophyta</taxon>
        <taxon>Embryophyta</taxon>
        <taxon>Tracheophyta</taxon>
        <taxon>Spermatophyta</taxon>
        <taxon>Magnoliopsida</taxon>
        <taxon>eudicotyledons</taxon>
        <taxon>Gunneridae</taxon>
        <taxon>Pentapetalae</taxon>
        <taxon>rosids</taxon>
        <taxon>fabids</taxon>
        <taxon>Malpighiales</taxon>
        <taxon>Linaceae</taxon>
        <taxon>Linum</taxon>
    </lineage>
</organism>
<keyword evidence="2" id="KW-1185">Reference proteome</keyword>
<gene>
    <name evidence="1" type="ORF">LITE_LOCUS46811</name>
</gene>
<name>A0AAV0R7X2_9ROSI</name>
<reference evidence="1" key="1">
    <citation type="submission" date="2022-08" db="EMBL/GenBank/DDBJ databases">
        <authorList>
            <person name="Gutierrez-Valencia J."/>
        </authorList>
    </citation>
    <scope>NUCLEOTIDE SEQUENCE</scope>
</reference>
<dbReference type="EMBL" id="CAMGYJ010000010">
    <property type="protein sequence ID" value="CAI0553361.1"/>
    <property type="molecule type" value="Genomic_DNA"/>
</dbReference>
<comment type="caution">
    <text evidence="1">The sequence shown here is derived from an EMBL/GenBank/DDBJ whole genome shotgun (WGS) entry which is preliminary data.</text>
</comment>
<accession>A0AAV0R7X2</accession>
<evidence type="ECO:0000313" key="2">
    <source>
        <dbReference type="Proteomes" id="UP001154282"/>
    </source>
</evidence>
<protein>
    <submittedName>
        <fullName evidence="1">Uncharacterized protein</fullName>
    </submittedName>
</protein>
<evidence type="ECO:0000313" key="1">
    <source>
        <dbReference type="EMBL" id="CAI0553361.1"/>
    </source>
</evidence>
<sequence length="50" mass="6061">MHQIFRRNQYKSRISRLICICLFRLEYCFSPSSPKEVIASVYYLVIHYTS</sequence>
<dbReference type="Proteomes" id="UP001154282">
    <property type="component" value="Unassembled WGS sequence"/>
</dbReference>